<dbReference type="Proteomes" id="UP000835052">
    <property type="component" value="Unassembled WGS sequence"/>
</dbReference>
<gene>
    <name evidence="2" type="ORF">CAUJ_LOCUS644</name>
</gene>
<name>A0A8S1GMP9_9PELO</name>
<keyword evidence="3" id="KW-1185">Reference proteome</keyword>
<feature type="transmembrane region" description="Helical" evidence="1">
    <location>
        <begin position="425"/>
        <end position="452"/>
    </location>
</feature>
<accession>A0A8S1GMP9</accession>
<organism evidence="2 3">
    <name type="scientific">Caenorhabditis auriculariae</name>
    <dbReference type="NCBI Taxonomy" id="2777116"/>
    <lineage>
        <taxon>Eukaryota</taxon>
        <taxon>Metazoa</taxon>
        <taxon>Ecdysozoa</taxon>
        <taxon>Nematoda</taxon>
        <taxon>Chromadorea</taxon>
        <taxon>Rhabditida</taxon>
        <taxon>Rhabditina</taxon>
        <taxon>Rhabditomorpha</taxon>
        <taxon>Rhabditoidea</taxon>
        <taxon>Rhabditidae</taxon>
        <taxon>Peloderinae</taxon>
        <taxon>Caenorhabditis</taxon>
    </lineage>
</organism>
<keyword evidence="1" id="KW-0472">Membrane</keyword>
<dbReference type="EMBL" id="CAJGYM010000001">
    <property type="protein sequence ID" value="CAD6184725.1"/>
    <property type="molecule type" value="Genomic_DNA"/>
</dbReference>
<sequence length="459" mass="51603">MHCRKGLVCGRKLRKGPSRLEPVPLSKECIKASKFLIGGVGSSASRRTHNNNRITRRHCLLISHGRRPSETLLISYISQRAFSPSEFGTRPKANFLPLLLVPHVDELNMRLFLLLFAWFPAKWARKLEAEVAKDVSVDICSHLPTYSHANMNFFQQPTQFCVAIRSNKNLKDEMRDLQSTTSLKSEVLVSWRQLATSTSCKLLFKGYQSEYRISPDMGGYEACQNSVSRHLFVLSQAMSVNKHVDGVKFNASNENCPILMVPSTYTEYVACKFTSDEWYVIDWKSTLRYETYRNGAYGTARFGPTPALPSSFSRQVSSIGMVLNINGCNGFCRLDGCDKSDVLIRFADNWPTRLNTVNLKYIVRGGTLQLHVEHLATIEVESWVQYTVNLRPVLGVHEVCAQMVAPLASRHSVCSRIVDAVDCPFAAAAVASSSVPLPFLGLLLFSAFQFLYRFSFLTL</sequence>
<dbReference type="OrthoDB" id="5783790at2759"/>
<keyword evidence="1" id="KW-1133">Transmembrane helix</keyword>
<protein>
    <submittedName>
        <fullName evidence="2">Uncharacterized protein</fullName>
    </submittedName>
</protein>
<comment type="caution">
    <text evidence="2">The sequence shown here is derived from an EMBL/GenBank/DDBJ whole genome shotgun (WGS) entry which is preliminary data.</text>
</comment>
<evidence type="ECO:0000313" key="3">
    <source>
        <dbReference type="Proteomes" id="UP000835052"/>
    </source>
</evidence>
<dbReference type="AlphaFoldDB" id="A0A8S1GMP9"/>
<reference evidence="2" key="1">
    <citation type="submission" date="2020-10" db="EMBL/GenBank/DDBJ databases">
        <authorList>
            <person name="Kikuchi T."/>
        </authorList>
    </citation>
    <scope>NUCLEOTIDE SEQUENCE</scope>
    <source>
        <strain evidence="2">NKZ352</strain>
    </source>
</reference>
<proteinExistence type="predicted"/>
<evidence type="ECO:0000313" key="2">
    <source>
        <dbReference type="EMBL" id="CAD6184725.1"/>
    </source>
</evidence>
<keyword evidence="1" id="KW-0812">Transmembrane</keyword>
<evidence type="ECO:0000256" key="1">
    <source>
        <dbReference type="SAM" id="Phobius"/>
    </source>
</evidence>